<accession>F4PNZ5</accession>
<dbReference type="InterPro" id="IPR039894">
    <property type="entry name" value="Pus10-like"/>
</dbReference>
<dbReference type="FunFam" id="3.30.70.3190:FF:000001">
    <property type="entry name" value="tRNA pseudouridine synthase Pus10"/>
    <property type="match status" value="1"/>
</dbReference>
<keyword evidence="3" id="KW-0819">tRNA processing</keyword>
<feature type="region of interest" description="Disordered" evidence="8">
    <location>
        <begin position="135"/>
        <end position="176"/>
    </location>
</feature>
<dbReference type="Pfam" id="PF21237">
    <property type="entry name" value="Pus10_N_euk"/>
    <property type="match status" value="1"/>
</dbReference>
<dbReference type="OMA" id="LVISCQR"/>
<dbReference type="EMBL" id="GL883009">
    <property type="protein sequence ID" value="EGG22674.1"/>
    <property type="molecule type" value="Genomic_DNA"/>
</dbReference>
<feature type="domain" description="Pus10 N-terminal eukaryotes" evidence="9">
    <location>
        <begin position="200"/>
        <end position="313"/>
    </location>
</feature>
<dbReference type="Gene3D" id="3.30.70.3190">
    <property type="match status" value="1"/>
</dbReference>
<dbReference type="PANTHER" id="PTHR21568">
    <property type="entry name" value="TRNA PSEUDOURIDINE SYNTHASE PUS10"/>
    <property type="match status" value="1"/>
</dbReference>
<feature type="compositionally biased region" description="Low complexity" evidence="8">
    <location>
        <begin position="153"/>
        <end position="176"/>
    </location>
</feature>
<dbReference type="Proteomes" id="UP000007797">
    <property type="component" value="Unassembled WGS sequence"/>
</dbReference>
<feature type="compositionally biased region" description="Low complexity" evidence="8">
    <location>
        <begin position="1"/>
        <end position="14"/>
    </location>
</feature>
<name>F4PNZ5_CACFS</name>
<evidence type="ECO:0000256" key="2">
    <source>
        <dbReference type="ARBA" id="ARBA00012787"/>
    </source>
</evidence>
<dbReference type="NCBIfam" id="TIGR01213">
    <property type="entry name" value="pseudo_Pus10arc"/>
    <property type="match status" value="1"/>
</dbReference>
<dbReference type="Gene3D" id="3.30.70.2510">
    <property type="match status" value="1"/>
</dbReference>
<feature type="domain" description="Pus10-like C-terminal" evidence="10">
    <location>
        <begin position="385"/>
        <end position="645"/>
    </location>
</feature>
<evidence type="ECO:0000256" key="7">
    <source>
        <dbReference type="ARBA" id="ARBA00083669"/>
    </source>
</evidence>
<dbReference type="InterPro" id="IPR020103">
    <property type="entry name" value="PsdUridine_synth_cat_dom_sf"/>
</dbReference>
<comment type="similarity">
    <text evidence="1">Belongs to the pseudouridine synthase Pus10 family.</text>
</comment>
<dbReference type="GeneID" id="14874435"/>
<dbReference type="STRING" id="1054147.F4PNZ5"/>
<feature type="region of interest" description="Disordered" evidence="8">
    <location>
        <begin position="1"/>
        <end position="23"/>
    </location>
</feature>
<dbReference type="OrthoDB" id="271937at2759"/>
<sequence length="657" mass="75628">MDTTTTATTTTTNTPSQDIDTKMGDNVQQQVEQVEQVTPASAVTTTNSKKEQEDITATMTEVEKRNFMWKLESLYSRYRPSINPLILSDLQSIGLCERCCLRYCDIRDLSLYQEPTIVIHNLLYNIEKGHAFDIEQQQQQKQQKEQEEKLASTTTSAETDASTTTTTTVTDTTTTTTTPTPVVVLPKYQCQTEPCGTKICSTCLGMLQNLMDPTFQKDILDNIAKCPYEFHDYSLQLTLPISVTIREYSVWYYLKQRYNDKSYNSYTTGPAPLASVLLKDYLPKLFSKVDIKEAIKWILGPLIVKRFNFKFQPNTIEKRQKQRYNNNNNKYNKNKKSAAEDSQQQVQDILDEISMKDYCSSGEVPPNTPKTFYQYNISYAQASVYISGRYNKYSRSLSQTNMLPIEYKKQLEQNPTTTVTNDKMDEPLITINNDDRQRLTGSVDELFNKKIMEMFACDSTNLVGSGREDIDVRMLGQGRPFFIELINARKIKYTPKDFLDLQNAINNEHSEIRLTDLQFITKKQTTLLNEGGTTKKKIYRCVVWTDKELGEEDLKVLSTLKDIELKQNTPVRVMHRRTLMERKKMIDKLEYEYVCPHIFTLDVWAQAGTYIKEFVHGDLGRTTPNVGSILNCEADILQLDVLNVELDFPPKINETNQ</sequence>
<dbReference type="InterPro" id="IPR048742">
    <property type="entry name" value="Pus10_N_euk"/>
</dbReference>
<evidence type="ECO:0000259" key="9">
    <source>
        <dbReference type="Pfam" id="PF21237"/>
    </source>
</evidence>
<dbReference type="EC" id="5.4.99.25" evidence="2"/>
<dbReference type="GO" id="GO:0160148">
    <property type="term" value="F:tRNA pseudouridine(55) synthase activity"/>
    <property type="evidence" value="ECO:0007669"/>
    <property type="project" value="UniProtKB-EC"/>
</dbReference>
<feature type="region of interest" description="Disordered" evidence="8">
    <location>
        <begin position="318"/>
        <end position="343"/>
    </location>
</feature>
<evidence type="ECO:0000256" key="6">
    <source>
        <dbReference type="ARBA" id="ARBA00079393"/>
    </source>
</evidence>
<evidence type="ECO:0000256" key="8">
    <source>
        <dbReference type="SAM" id="MobiDB-lite"/>
    </source>
</evidence>
<evidence type="ECO:0000256" key="4">
    <source>
        <dbReference type="ARBA" id="ARBA00023235"/>
    </source>
</evidence>
<dbReference type="GO" id="GO:0003723">
    <property type="term" value="F:RNA binding"/>
    <property type="evidence" value="ECO:0007669"/>
    <property type="project" value="InterPro"/>
</dbReference>
<proteinExistence type="inferred from homology"/>
<dbReference type="InterPro" id="IPR048741">
    <property type="entry name" value="Pus10-like_C"/>
</dbReference>
<keyword evidence="4" id="KW-0413">Isomerase</keyword>
<dbReference type="Pfam" id="PF21238">
    <property type="entry name" value="Pus10_C"/>
    <property type="match status" value="1"/>
</dbReference>
<reference evidence="12" key="1">
    <citation type="journal article" date="2011" name="Genome Res.">
        <title>Phylogeny-wide analysis of social amoeba genomes highlights ancient origins for complex intercellular communication.</title>
        <authorList>
            <person name="Heidel A.J."/>
            <person name="Lawal H.M."/>
            <person name="Felder M."/>
            <person name="Schilde C."/>
            <person name="Helps N.R."/>
            <person name="Tunggal B."/>
            <person name="Rivero F."/>
            <person name="John U."/>
            <person name="Schleicher M."/>
            <person name="Eichinger L."/>
            <person name="Platzer M."/>
            <person name="Noegel A.A."/>
            <person name="Schaap P."/>
            <person name="Gloeckner G."/>
        </authorList>
    </citation>
    <scope>NUCLEOTIDE SEQUENCE [LARGE SCALE GENOMIC DNA]</scope>
    <source>
        <strain evidence="12">SH3</strain>
    </source>
</reference>
<gene>
    <name evidence="11" type="ORF">DFA_04804</name>
</gene>
<dbReference type="RefSeq" id="XP_004360525.1">
    <property type="nucleotide sequence ID" value="XM_004360468.1"/>
</dbReference>
<evidence type="ECO:0000256" key="5">
    <source>
        <dbReference type="ARBA" id="ARBA00075270"/>
    </source>
</evidence>
<evidence type="ECO:0000313" key="12">
    <source>
        <dbReference type="Proteomes" id="UP000007797"/>
    </source>
</evidence>
<evidence type="ECO:0000256" key="3">
    <source>
        <dbReference type="ARBA" id="ARBA00022694"/>
    </source>
</evidence>
<dbReference type="KEGG" id="dfa:DFA_04804"/>
<organism evidence="11 12">
    <name type="scientific">Cavenderia fasciculata</name>
    <name type="common">Slime mold</name>
    <name type="synonym">Dictyostelium fasciculatum</name>
    <dbReference type="NCBI Taxonomy" id="261658"/>
    <lineage>
        <taxon>Eukaryota</taxon>
        <taxon>Amoebozoa</taxon>
        <taxon>Evosea</taxon>
        <taxon>Eumycetozoa</taxon>
        <taxon>Dictyostelia</taxon>
        <taxon>Acytosteliales</taxon>
        <taxon>Cavenderiaceae</taxon>
        <taxon>Cavenderia</taxon>
    </lineage>
</organism>
<dbReference type="AlphaFoldDB" id="F4PNZ5"/>
<dbReference type="GO" id="GO:0031119">
    <property type="term" value="P:tRNA pseudouridine synthesis"/>
    <property type="evidence" value="ECO:0007669"/>
    <property type="project" value="TreeGrafter"/>
</dbReference>
<dbReference type="FunFam" id="3.30.70.2510:FF:000001">
    <property type="entry name" value="tRNA pseudouridine synthase Pus10"/>
    <property type="match status" value="1"/>
</dbReference>
<evidence type="ECO:0000313" key="11">
    <source>
        <dbReference type="EMBL" id="EGG22674.1"/>
    </source>
</evidence>
<evidence type="ECO:0000259" key="10">
    <source>
        <dbReference type="Pfam" id="PF21238"/>
    </source>
</evidence>
<evidence type="ECO:0000256" key="1">
    <source>
        <dbReference type="ARBA" id="ARBA00009652"/>
    </source>
</evidence>
<dbReference type="PANTHER" id="PTHR21568:SF0">
    <property type="entry name" value="TRNA PSEUDOURIDINE SYNTHASE PUS10"/>
    <property type="match status" value="1"/>
</dbReference>
<keyword evidence="12" id="KW-1185">Reference proteome</keyword>
<dbReference type="SUPFAM" id="SSF55120">
    <property type="entry name" value="Pseudouridine synthase"/>
    <property type="match status" value="1"/>
</dbReference>
<protein>
    <recommendedName>
        <fullName evidence="2">tRNA pseudouridine(55) synthase</fullName>
        <ecNumber evidence="2">5.4.99.25</ecNumber>
    </recommendedName>
    <alternativeName>
        <fullName evidence="7">tRNA pseudouridine 55 synthase</fullName>
    </alternativeName>
    <alternativeName>
        <fullName evidence="5">tRNA pseudouridylate synthase</fullName>
    </alternativeName>
    <alternativeName>
        <fullName evidence="6">tRNA-uridine isomerase</fullName>
    </alternativeName>
</protein>